<dbReference type="PIRSF" id="PIRSF006291">
    <property type="entry name" value="GspM"/>
    <property type="match status" value="1"/>
</dbReference>
<keyword evidence="13" id="KW-1185">Reference proteome</keyword>
<dbReference type="Pfam" id="PF04612">
    <property type="entry name" value="T2SSM"/>
    <property type="match status" value="1"/>
</dbReference>
<evidence type="ECO:0000256" key="3">
    <source>
        <dbReference type="ARBA" id="ARBA00022448"/>
    </source>
</evidence>
<comment type="similarity">
    <text evidence="2 10">Belongs to the GSP M family.</text>
</comment>
<evidence type="ECO:0000256" key="7">
    <source>
        <dbReference type="ARBA" id="ARBA00022927"/>
    </source>
</evidence>
<evidence type="ECO:0000256" key="9">
    <source>
        <dbReference type="ARBA" id="ARBA00023136"/>
    </source>
</evidence>
<feature type="transmembrane region" description="Helical" evidence="11">
    <location>
        <begin position="21"/>
        <end position="40"/>
    </location>
</feature>
<comment type="caution">
    <text evidence="12">The sequence shown here is derived from an EMBL/GenBank/DDBJ whole genome shotgun (WGS) entry which is preliminary data.</text>
</comment>
<evidence type="ECO:0000256" key="2">
    <source>
        <dbReference type="ARBA" id="ARBA00010637"/>
    </source>
</evidence>
<dbReference type="InterPro" id="IPR007690">
    <property type="entry name" value="T2SS_GspM"/>
</dbReference>
<sequence>MKPLLASIQAWWRSVTPREQKMLLVSGGLALIAISYWGVWQPLEQRTTQAQARLQSEKQLLSWVSDNANRIVTLRGQAGQGSGGQAATNQSLNQVITQSTRQFKIELIRVQPRGEMMQVWIQPLPFTQLVAWIADLQQRQGVSVDVIDIDRGKESGLVEVKRLQLKRGA</sequence>
<keyword evidence="3 10" id="KW-0813">Transport</keyword>
<dbReference type="InterPro" id="IPR023229">
    <property type="entry name" value="T2SS_M_periplasmic_sf"/>
</dbReference>
<dbReference type="RefSeq" id="WP_274722547.1">
    <property type="nucleotide sequence ID" value="NZ_JARBFT010000006.1"/>
</dbReference>
<evidence type="ECO:0000256" key="11">
    <source>
        <dbReference type="SAM" id="Phobius"/>
    </source>
</evidence>
<comment type="function">
    <text evidence="10">Inner membrane component of the type II secretion system required for the energy-dependent secretion of extracellular factors such as proteases and toxins from the periplasm.</text>
</comment>
<name>A0ABT5V2G4_9VIBR</name>
<evidence type="ECO:0000256" key="10">
    <source>
        <dbReference type="PIRNR" id="PIRNR006291"/>
    </source>
</evidence>
<reference evidence="12 13" key="1">
    <citation type="submission" date="2023-02" db="EMBL/GenBank/DDBJ databases">
        <title>Vibrio intestini sp. nov., a close relative of Vibrio cholerae isolated from the intestine of Healthy Culter dabryi.</title>
        <authorList>
            <person name="Wu N."/>
        </authorList>
    </citation>
    <scope>NUCLEOTIDE SEQUENCE [LARGE SCALE GENOMIC DNA]</scope>
    <source>
        <strain evidence="12 13">DSL-7</strain>
    </source>
</reference>
<evidence type="ECO:0000256" key="6">
    <source>
        <dbReference type="ARBA" id="ARBA00022692"/>
    </source>
</evidence>
<evidence type="ECO:0000256" key="4">
    <source>
        <dbReference type="ARBA" id="ARBA00022475"/>
    </source>
</evidence>
<keyword evidence="5 10" id="KW-0997">Cell inner membrane</keyword>
<evidence type="ECO:0000256" key="8">
    <source>
        <dbReference type="ARBA" id="ARBA00022989"/>
    </source>
</evidence>
<evidence type="ECO:0000313" key="12">
    <source>
        <dbReference type="EMBL" id="MDE1514918.1"/>
    </source>
</evidence>
<dbReference type="SUPFAM" id="SSF103054">
    <property type="entry name" value="General secretion pathway protein M, EpsM"/>
    <property type="match status" value="1"/>
</dbReference>
<keyword evidence="4 10" id="KW-1003">Cell membrane</keyword>
<dbReference type="Proteomes" id="UP001216189">
    <property type="component" value="Unassembled WGS sequence"/>
</dbReference>
<keyword evidence="6 11" id="KW-0812">Transmembrane</keyword>
<dbReference type="Gene3D" id="3.30.1360.100">
    <property type="entry name" value="General secretion pathway protein M, EpsM"/>
    <property type="match status" value="1"/>
</dbReference>
<dbReference type="EMBL" id="JARBFT010000006">
    <property type="protein sequence ID" value="MDE1514918.1"/>
    <property type="molecule type" value="Genomic_DNA"/>
</dbReference>
<protein>
    <recommendedName>
        <fullName evidence="10">Type II secretion system protein M</fullName>
        <shortName evidence="10">T2SS protein M</shortName>
    </recommendedName>
    <alternativeName>
        <fullName evidence="10">General secretion pathway protein M</fullName>
    </alternativeName>
</protein>
<keyword evidence="8 11" id="KW-1133">Transmembrane helix</keyword>
<accession>A0ABT5V2G4</accession>
<gene>
    <name evidence="12" type="ORF">PUN32_07830</name>
</gene>
<proteinExistence type="inferred from homology"/>
<evidence type="ECO:0000256" key="5">
    <source>
        <dbReference type="ARBA" id="ARBA00022519"/>
    </source>
</evidence>
<keyword evidence="7 10" id="KW-0653">Protein transport</keyword>
<organism evidence="12 13">
    <name type="scientific">Vibrio chanodichtyis</name>
    <dbReference type="NCBI Taxonomy" id="3027932"/>
    <lineage>
        <taxon>Bacteria</taxon>
        <taxon>Pseudomonadati</taxon>
        <taxon>Pseudomonadota</taxon>
        <taxon>Gammaproteobacteria</taxon>
        <taxon>Vibrionales</taxon>
        <taxon>Vibrionaceae</taxon>
        <taxon>Vibrio</taxon>
    </lineage>
</organism>
<comment type="subcellular location">
    <subcellularLocation>
        <location evidence="1">Cell inner membrane</location>
        <topology evidence="1">Single-pass membrane protein</topology>
    </subcellularLocation>
</comment>
<keyword evidence="9 10" id="KW-0472">Membrane</keyword>
<evidence type="ECO:0000256" key="1">
    <source>
        <dbReference type="ARBA" id="ARBA00004377"/>
    </source>
</evidence>
<evidence type="ECO:0000313" key="13">
    <source>
        <dbReference type="Proteomes" id="UP001216189"/>
    </source>
</evidence>